<evidence type="ECO:0000259" key="1">
    <source>
        <dbReference type="PROSITE" id="PS50878"/>
    </source>
</evidence>
<dbReference type="InterPro" id="IPR043502">
    <property type="entry name" value="DNA/RNA_pol_sf"/>
</dbReference>
<evidence type="ECO:0000313" key="2">
    <source>
        <dbReference type="EMBL" id="JAP05239.1"/>
    </source>
</evidence>
<protein>
    <submittedName>
        <fullName evidence="2">Putative endonuclease-reverse transcriptase</fullName>
    </submittedName>
</protein>
<keyword evidence="2" id="KW-0540">Nuclease</keyword>
<dbReference type="CDD" id="cd01650">
    <property type="entry name" value="RT_nLTR_like"/>
    <property type="match status" value="1"/>
</dbReference>
<dbReference type="AlphaFoldDB" id="A0A0V0GB88"/>
<organism evidence="2">
    <name type="scientific">Triatoma dimidiata</name>
    <name type="common">Kissing bug</name>
    <name type="synonym">Meccus dimidiatus</name>
    <dbReference type="NCBI Taxonomy" id="72491"/>
    <lineage>
        <taxon>Eukaryota</taxon>
        <taxon>Metazoa</taxon>
        <taxon>Ecdysozoa</taxon>
        <taxon>Arthropoda</taxon>
        <taxon>Hexapoda</taxon>
        <taxon>Insecta</taxon>
        <taxon>Pterygota</taxon>
        <taxon>Neoptera</taxon>
        <taxon>Paraneoptera</taxon>
        <taxon>Hemiptera</taxon>
        <taxon>Heteroptera</taxon>
        <taxon>Panheteroptera</taxon>
        <taxon>Cimicomorpha</taxon>
        <taxon>Reduviidae</taxon>
        <taxon>Triatominae</taxon>
        <taxon>Triatoma</taxon>
    </lineage>
</organism>
<reference evidence="2" key="1">
    <citation type="journal article" date="2018" name="J. Proteomics">
        <title>Exploring the molecular complexity of Triatoma dimidiata sialome.</title>
        <authorList>
            <person name="Santiago P.B."/>
            <person name="de Araujo C.N."/>
            <person name="Charneau S."/>
            <person name="Bastos I.M.D."/>
            <person name="Assumpcao T.C.F."/>
            <person name="Queiroz R.M.L."/>
            <person name="Praca Y.R."/>
            <person name="Cordeiro T.M."/>
            <person name="Garcia C.H.S."/>
            <person name="da Silva I.G."/>
            <person name="Raiol T."/>
            <person name="Motta F.N."/>
            <person name="de Araujo Oliveira J.V."/>
            <person name="de Sousa M.V."/>
            <person name="Ribeiro J.M.C."/>
            <person name="de Santana J.M."/>
        </authorList>
    </citation>
    <scope>NUCLEOTIDE SEQUENCE</scope>
    <source>
        <strain evidence="2">Santander</strain>
        <tissue evidence="2">Salivary glands</tissue>
    </source>
</reference>
<dbReference type="InterPro" id="IPR043128">
    <property type="entry name" value="Rev_trsase/Diguanyl_cyclase"/>
</dbReference>
<accession>A0A0V0GB88</accession>
<keyword evidence="2" id="KW-0378">Hydrolase</keyword>
<keyword evidence="2" id="KW-0695">RNA-directed DNA polymerase</keyword>
<dbReference type="EMBL" id="GECL01000885">
    <property type="protein sequence ID" value="JAP05239.1"/>
    <property type="molecule type" value="Transcribed_RNA"/>
</dbReference>
<feature type="domain" description="Reverse transcriptase" evidence="1">
    <location>
        <begin position="25"/>
        <end position="297"/>
    </location>
</feature>
<dbReference type="PROSITE" id="PS50878">
    <property type="entry name" value="RT_POL"/>
    <property type="match status" value="1"/>
</dbReference>
<dbReference type="GO" id="GO:0003964">
    <property type="term" value="F:RNA-directed DNA polymerase activity"/>
    <property type="evidence" value="ECO:0007669"/>
    <property type="project" value="UniProtKB-KW"/>
</dbReference>
<dbReference type="SUPFAM" id="SSF56672">
    <property type="entry name" value="DNA/RNA polymerases"/>
    <property type="match status" value="1"/>
</dbReference>
<name>A0A0V0GB88_TRIDM</name>
<dbReference type="PANTHER" id="PTHR47027">
    <property type="entry name" value="REVERSE TRANSCRIPTASE DOMAIN-CONTAINING PROTEIN"/>
    <property type="match status" value="1"/>
</dbReference>
<sequence>DRVVYEFYKNAPNILHEKLLSLFNYIYESGETPPSFSKSIIFPLFKQGEINDVSNYRGISCLDSVSKIFTGMMLRRLENFVKTNDRLSEFQAGFRRGYSTNDNLFTLMNIIKLRFEKRRQKLYCLFIDFKAAFDRVDRRALYLKLYNLGVSTKFINVLKSLYTNCLAAIRSRNGISEYFRVESGVRQGCLLSPLLFSIYLDDLPSILEGGVRMGDMTVNILMYADDVIFLSSNPVTLQKNIDKLVAYCDLWNLSVNLNKTKCLIFRKGGRLASNERWFFNGQPIETVTQYKYLGVTLSPGLSMNKHLLEKVSLAKRTINRVWAGFLTQDLVPLRVKLGLFNSVCRSVVCYGAQAWGSQRFEVIERFQRFFIKKLFAIPSITPNHITYLETEVDLIEVFTLKLHFDYCLRVLNLPSHRLPRISALEIIKAKIFWFRNWIDLAQRYDCDLAVSVESFSLWKGQLSMLLSKIKVAQREEFLAKSAVVTRFTIYPELDHTVAMCSLTADRSCGLTLSELRWVFRLRCELLFLNYTPWRERDAELCSLCNSREVESTFHFLAECSTLAEIRVLHLGLARLDRSALIIMLSDAKQCRPLIYYARHAWAYRYELVQQFNFS</sequence>
<dbReference type="Pfam" id="PF00078">
    <property type="entry name" value="RVT_1"/>
    <property type="match status" value="1"/>
</dbReference>
<feature type="non-terminal residue" evidence="2">
    <location>
        <position position="1"/>
    </location>
</feature>
<dbReference type="GO" id="GO:0004519">
    <property type="term" value="F:endonuclease activity"/>
    <property type="evidence" value="ECO:0007669"/>
    <property type="project" value="UniProtKB-KW"/>
</dbReference>
<keyword evidence="2" id="KW-0548">Nucleotidyltransferase</keyword>
<keyword evidence="2" id="KW-0808">Transferase</keyword>
<dbReference type="PANTHER" id="PTHR47027:SF20">
    <property type="entry name" value="REVERSE TRANSCRIPTASE-LIKE PROTEIN WITH RNA-DIRECTED DNA POLYMERASE DOMAIN"/>
    <property type="match status" value="1"/>
</dbReference>
<proteinExistence type="predicted"/>
<dbReference type="Gene3D" id="3.30.70.270">
    <property type="match status" value="1"/>
</dbReference>
<keyword evidence="2" id="KW-0255">Endonuclease</keyword>
<dbReference type="InterPro" id="IPR000477">
    <property type="entry name" value="RT_dom"/>
</dbReference>